<organism evidence="1 2">
    <name type="scientific">Wickerhamomyces mucosus</name>
    <dbReference type="NCBI Taxonomy" id="1378264"/>
    <lineage>
        <taxon>Eukaryota</taxon>
        <taxon>Fungi</taxon>
        <taxon>Dikarya</taxon>
        <taxon>Ascomycota</taxon>
        <taxon>Saccharomycotina</taxon>
        <taxon>Saccharomycetes</taxon>
        <taxon>Phaffomycetales</taxon>
        <taxon>Wickerhamomycetaceae</taxon>
        <taxon>Wickerhamomyces</taxon>
    </lineage>
</organism>
<dbReference type="GO" id="GO:0005654">
    <property type="term" value="C:nucleoplasm"/>
    <property type="evidence" value="ECO:0007669"/>
    <property type="project" value="TreeGrafter"/>
</dbReference>
<dbReference type="Proteomes" id="UP000769528">
    <property type="component" value="Unassembled WGS sequence"/>
</dbReference>
<dbReference type="AlphaFoldDB" id="A0A9P8PP86"/>
<dbReference type="PANTHER" id="PTHR46588:SF1">
    <property type="entry name" value="SERINE_THREONINE_TYROSINE-INTERACTING PROTEIN"/>
    <property type="match status" value="1"/>
</dbReference>
<dbReference type="GO" id="GO:0070372">
    <property type="term" value="P:regulation of ERK1 and ERK2 cascade"/>
    <property type="evidence" value="ECO:0007669"/>
    <property type="project" value="TreeGrafter"/>
</dbReference>
<sequence length="251" mass="29339">MLEDQFHNKHTLAHTINQLQPQKLSQQLWIGPLNSIAQREFLLQNNIKYIIGILPCHKCCYYLKDFDQNQFTCISIDPDFDISKLTEIEGHCLMQFNSKFTSNIVNLTNNKISNSIITNLNIQKLLQDYLILINSIRENDSNANILLFSMNGNDNLFSLFTIAFIQDFLNCDIQQSYNYLKSIRPSINEIVKNSGYYNELMKFEINNRARKQFDLNNLNTGNNLKSKRSISDLDDQYDAELESPRIFKKKF</sequence>
<protein>
    <submittedName>
        <fullName evidence="1">Uncharacterized protein</fullName>
    </submittedName>
</protein>
<reference evidence="1" key="2">
    <citation type="submission" date="2021-01" db="EMBL/GenBank/DDBJ databases">
        <authorList>
            <person name="Schikora-Tamarit M.A."/>
        </authorList>
    </citation>
    <scope>NUCLEOTIDE SEQUENCE</scope>
    <source>
        <strain evidence="1">CBS6341</strain>
    </source>
</reference>
<reference evidence="1" key="1">
    <citation type="journal article" date="2021" name="Open Biol.">
        <title>Shared evolutionary footprints suggest mitochondrial oxidative damage underlies multiple complex I losses in fungi.</title>
        <authorList>
            <person name="Schikora-Tamarit M.A."/>
            <person name="Marcet-Houben M."/>
            <person name="Nosek J."/>
            <person name="Gabaldon T."/>
        </authorList>
    </citation>
    <scope>NUCLEOTIDE SEQUENCE</scope>
    <source>
        <strain evidence="1">CBS6341</strain>
    </source>
</reference>
<name>A0A9P8PP86_9ASCO</name>
<dbReference type="GO" id="GO:0062026">
    <property type="term" value="P:negative regulation of SCF-dependent proteasomal ubiquitin-dependent catabolic process"/>
    <property type="evidence" value="ECO:0007669"/>
    <property type="project" value="TreeGrafter"/>
</dbReference>
<evidence type="ECO:0000313" key="2">
    <source>
        <dbReference type="Proteomes" id="UP000769528"/>
    </source>
</evidence>
<comment type="caution">
    <text evidence="1">The sequence shown here is derived from an EMBL/GenBank/DDBJ whole genome shotgun (WGS) entry which is preliminary data.</text>
</comment>
<evidence type="ECO:0000313" key="1">
    <source>
        <dbReference type="EMBL" id="KAH3675117.1"/>
    </source>
</evidence>
<dbReference type="InterPro" id="IPR052449">
    <property type="entry name" value="STYX-Interacting_Phosphatase"/>
</dbReference>
<dbReference type="OrthoDB" id="4069549at2759"/>
<accession>A0A9P8PP86</accession>
<dbReference type="Gene3D" id="3.90.190.10">
    <property type="entry name" value="Protein tyrosine phosphatase superfamily"/>
    <property type="match status" value="1"/>
</dbReference>
<dbReference type="EMBL" id="JAEUBF010000781">
    <property type="protein sequence ID" value="KAH3675117.1"/>
    <property type="molecule type" value="Genomic_DNA"/>
</dbReference>
<keyword evidence="2" id="KW-1185">Reference proteome</keyword>
<dbReference type="PANTHER" id="PTHR46588">
    <property type="entry name" value="SERINE/THREONINE/TYROSINE-INTERACTING PROTEIN"/>
    <property type="match status" value="1"/>
</dbReference>
<proteinExistence type="predicted"/>
<dbReference type="InterPro" id="IPR029021">
    <property type="entry name" value="Prot-tyrosine_phosphatase-like"/>
</dbReference>
<dbReference type="GO" id="GO:1990444">
    <property type="term" value="F:F-box domain binding"/>
    <property type="evidence" value="ECO:0007669"/>
    <property type="project" value="TreeGrafter"/>
</dbReference>
<gene>
    <name evidence="1" type="ORF">WICMUC_002773</name>
</gene>
<dbReference type="GO" id="GO:0005737">
    <property type="term" value="C:cytoplasm"/>
    <property type="evidence" value="ECO:0007669"/>
    <property type="project" value="TreeGrafter"/>
</dbReference>